<evidence type="ECO:0000313" key="2">
    <source>
        <dbReference type="EMBL" id="KAJ3576470.1"/>
    </source>
</evidence>
<organism evidence="2 3">
    <name type="scientific">Leucocoprinus birnbaumii</name>
    <dbReference type="NCBI Taxonomy" id="56174"/>
    <lineage>
        <taxon>Eukaryota</taxon>
        <taxon>Fungi</taxon>
        <taxon>Dikarya</taxon>
        <taxon>Basidiomycota</taxon>
        <taxon>Agaricomycotina</taxon>
        <taxon>Agaricomycetes</taxon>
        <taxon>Agaricomycetidae</taxon>
        <taxon>Agaricales</taxon>
        <taxon>Agaricineae</taxon>
        <taxon>Agaricaceae</taxon>
        <taxon>Leucocoprinus</taxon>
    </lineage>
</organism>
<reference evidence="2" key="1">
    <citation type="submission" date="2022-07" db="EMBL/GenBank/DDBJ databases">
        <title>Genome Sequence of Leucocoprinus birnbaumii.</title>
        <authorList>
            <person name="Buettner E."/>
        </authorList>
    </citation>
    <scope>NUCLEOTIDE SEQUENCE</scope>
    <source>
        <strain evidence="2">VT141</strain>
    </source>
</reference>
<sequence length="227" mass="25104">MSVSSKPGPRPESSPGSVLVSEVIVKKSKKLADWVKEGFDEWLPGQTSFSQSQGPTCSQGPTHPMARRKRIRAKQLEKVKEAKKPEEDEEATKVVLDDLIKFDGKGGSTGLAQGSGDGRQVGNRGSGLELLMKGRSEPEGVRKAWLSKEVERGMIMRQEIDLLKVDLSRPQPMVVLKGLADPQDPYPEMARGPKGITFEVMKRKMDTLEMMKEKAIDPARLLHDLTL</sequence>
<name>A0AAD5W276_9AGAR</name>
<dbReference type="AlphaFoldDB" id="A0AAD5W276"/>
<accession>A0AAD5W276</accession>
<dbReference type="EMBL" id="JANIEX010000011">
    <property type="protein sequence ID" value="KAJ3576470.1"/>
    <property type="molecule type" value="Genomic_DNA"/>
</dbReference>
<protein>
    <submittedName>
        <fullName evidence="2">Uncharacterized protein</fullName>
    </submittedName>
</protein>
<feature type="region of interest" description="Disordered" evidence="1">
    <location>
        <begin position="45"/>
        <end position="68"/>
    </location>
</feature>
<feature type="compositionally biased region" description="Polar residues" evidence="1">
    <location>
        <begin position="45"/>
        <end position="61"/>
    </location>
</feature>
<dbReference type="Proteomes" id="UP001213000">
    <property type="component" value="Unassembled WGS sequence"/>
</dbReference>
<gene>
    <name evidence="2" type="ORF">NP233_g405</name>
</gene>
<comment type="caution">
    <text evidence="2">The sequence shown here is derived from an EMBL/GenBank/DDBJ whole genome shotgun (WGS) entry which is preliminary data.</text>
</comment>
<keyword evidence="3" id="KW-1185">Reference proteome</keyword>
<evidence type="ECO:0000313" key="3">
    <source>
        <dbReference type="Proteomes" id="UP001213000"/>
    </source>
</evidence>
<evidence type="ECO:0000256" key="1">
    <source>
        <dbReference type="SAM" id="MobiDB-lite"/>
    </source>
</evidence>
<proteinExistence type="predicted"/>